<gene>
    <name evidence="5" type="ORF">SV7mr_19260</name>
</gene>
<evidence type="ECO:0000256" key="1">
    <source>
        <dbReference type="ARBA" id="ARBA00023015"/>
    </source>
</evidence>
<keyword evidence="1" id="KW-0805">Transcription regulation</keyword>
<dbReference type="InterPro" id="IPR014284">
    <property type="entry name" value="RNA_pol_sigma-70_dom"/>
</dbReference>
<evidence type="ECO:0000313" key="5">
    <source>
        <dbReference type="EMBL" id="QDT59419.1"/>
    </source>
</evidence>
<dbReference type="InterPro" id="IPR036388">
    <property type="entry name" value="WH-like_DNA-bd_sf"/>
</dbReference>
<dbReference type="InterPro" id="IPR039425">
    <property type="entry name" value="RNA_pol_sigma-70-like"/>
</dbReference>
<evidence type="ECO:0000259" key="4">
    <source>
        <dbReference type="Pfam" id="PF07638"/>
    </source>
</evidence>
<dbReference type="GO" id="GO:0006352">
    <property type="term" value="P:DNA-templated transcription initiation"/>
    <property type="evidence" value="ECO:0007669"/>
    <property type="project" value="InterPro"/>
</dbReference>
<proteinExistence type="predicted"/>
<dbReference type="InterPro" id="IPR053812">
    <property type="entry name" value="HTH_Sigma70_ECF-like"/>
</dbReference>
<dbReference type="Proteomes" id="UP000315003">
    <property type="component" value="Chromosome"/>
</dbReference>
<organism evidence="5 6">
    <name type="scientific">Stieleria bergensis</name>
    <dbReference type="NCBI Taxonomy" id="2528025"/>
    <lineage>
        <taxon>Bacteria</taxon>
        <taxon>Pseudomonadati</taxon>
        <taxon>Planctomycetota</taxon>
        <taxon>Planctomycetia</taxon>
        <taxon>Pirellulales</taxon>
        <taxon>Pirellulaceae</taxon>
        <taxon>Stieleria</taxon>
    </lineage>
</organism>
<dbReference type="InterPro" id="IPR013324">
    <property type="entry name" value="RNA_pol_sigma_r3/r4-like"/>
</dbReference>
<dbReference type="EMBL" id="CP036272">
    <property type="protein sequence ID" value="QDT59419.1"/>
    <property type="molecule type" value="Genomic_DNA"/>
</dbReference>
<reference evidence="5 6" key="1">
    <citation type="submission" date="2019-02" db="EMBL/GenBank/DDBJ databases">
        <title>Deep-cultivation of Planctomycetes and their phenomic and genomic characterization uncovers novel biology.</title>
        <authorList>
            <person name="Wiegand S."/>
            <person name="Jogler M."/>
            <person name="Boedeker C."/>
            <person name="Pinto D."/>
            <person name="Vollmers J."/>
            <person name="Rivas-Marin E."/>
            <person name="Kohn T."/>
            <person name="Peeters S.H."/>
            <person name="Heuer A."/>
            <person name="Rast P."/>
            <person name="Oberbeckmann S."/>
            <person name="Bunk B."/>
            <person name="Jeske O."/>
            <person name="Meyerdierks A."/>
            <person name="Storesund J.E."/>
            <person name="Kallscheuer N."/>
            <person name="Luecker S."/>
            <person name="Lage O.M."/>
            <person name="Pohl T."/>
            <person name="Merkel B.J."/>
            <person name="Hornburger P."/>
            <person name="Mueller R.-W."/>
            <person name="Bruemmer F."/>
            <person name="Labrenz M."/>
            <person name="Spormann A.M."/>
            <person name="Op den Camp H."/>
            <person name="Overmann J."/>
            <person name="Amann R."/>
            <person name="Jetten M.S.M."/>
            <person name="Mascher T."/>
            <person name="Medema M.H."/>
            <person name="Devos D.P."/>
            <person name="Kaster A.-K."/>
            <person name="Ovreas L."/>
            <person name="Rohde M."/>
            <person name="Galperin M.Y."/>
            <person name="Jogler C."/>
        </authorList>
    </citation>
    <scope>NUCLEOTIDE SEQUENCE [LARGE SCALE GENOMIC DNA]</scope>
    <source>
        <strain evidence="5 6">SV_7m_r</strain>
    </source>
</reference>
<dbReference type="CDD" id="cd06171">
    <property type="entry name" value="Sigma70_r4"/>
    <property type="match status" value="1"/>
</dbReference>
<accession>A0A517STG7</accession>
<evidence type="ECO:0000313" key="6">
    <source>
        <dbReference type="Proteomes" id="UP000315003"/>
    </source>
</evidence>
<evidence type="ECO:0000256" key="2">
    <source>
        <dbReference type="ARBA" id="ARBA00023082"/>
    </source>
</evidence>
<dbReference type="NCBIfam" id="TIGR02937">
    <property type="entry name" value="sigma70-ECF"/>
    <property type="match status" value="1"/>
</dbReference>
<dbReference type="PANTHER" id="PTHR43133:SF39">
    <property type="entry name" value="SIMILAR TO RNA POLYMERASE SIGMA-E FACTOR"/>
    <property type="match status" value="1"/>
</dbReference>
<sequence>MVVMNPGHTTKLNDLLTLLRQGDTDAVRTELIEHSCQRLRLLAAKMLNRYPMVRRWEQTDDVFVELATRLHQTLEDVRPESARHFYNLAGQKVRWVLIEMARRHYGPLGVGRNHDTGEQAETSSQPRNVSEWVAFHEAVENLPDEAREVFNLTWYEGLSQDEIGEVLGLSVRTVKRRWQAARCQLYEALDGEPPS</sequence>
<dbReference type="SUPFAM" id="SSF88659">
    <property type="entry name" value="Sigma3 and sigma4 domains of RNA polymerase sigma factors"/>
    <property type="match status" value="1"/>
</dbReference>
<keyword evidence="6" id="KW-1185">Reference proteome</keyword>
<name>A0A517STG7_9BACT</name>
<dbReference type="Pfam" id="PF07638">
    <property type="entry name" value="Sigma70_ECF"/>
    <property type="match status" value="1"/>
</dbReference>
<keyword evidence="3" id="KW-0804">Transcription</keyword>
<dbReference type="GO" id="GO:0016987">
    <property type="term" value="F:sigma factor activity"/>
    <property type="evidence" value="ECO:0007669"/>
    <property type="project" value="UniProtKB-KW"/>
</dbReference>
<dbReference type="PANTHER" id="PTHR43133">
    <property type="entry name" value="RNA POLYMERASE ECF-TYPE SIGMA FACTO"/>
    <property type="match status" value="1"/>
</dbReference>
<feature type="domain" description="RNA polymerase sigma-70 ECF-like HTH" evidence="4">
    <location>
        <begin position="11"/>
        <end position="189"/>
    </location>
</feature>
<keyword evidence="2" id="KW-0731">Sigma factor</keyword>
<evidence type="ECO:0000256" key="3">
    <source>
        <dbReference type="ARBA" id="ARBA00023163"/>
    </source>
</evidence>
<dbReference type="AlphaFoldDB" id="A0A517STG7"/>
<protein>
    <submittedName>
        <fullName evidence="5">RNA polymerase sigma factor</fullName>
    </submittedName>
</protein>
<dbReference type="Gene3D" id="1.10.10.10">
    <property type="entry name" value="Winged helix-like DNA-binding domain superfamily/Winged helix DNA-binding domain"/>
    <property type="match status" value="1"/>
</dbReference>